<protein>
    <submittedName>
        <fullName evidence="2">Ribbon-helix-helix protein, CopG family</fullName>
    </submittedName>
</protein>
<dbReference type="InterPro" id="IPR013321">
    <property type="entry name" value="Arc_rbn_hlx_hlx"/>
</dbReference>
<organism evidence="2 3">
    <name type="scientific">Sulfolobus tengchongensis</name>
    <dbReference type="NCBI Taxonomy" id="207809"/>
    <lineage>
        <taxon>Archaea</taxon>
        <taxon>Thermoproteota</taxon>
        <taxon>Thermoprotei</taxon>
        <taxon>Sulfolobales</taxon>
        <taxon>Sulfolobaceae</taxon>
        <taxon>Sulfolobus</taxon>
    </lineage>
</organism>
<sequence length="71" mass="8548">MTLRVITFKVEEELLVKLDLYCINNRKIRSEVIREAIEFYLACKKFGRVYRKNSIEENYKNSITRVQENST</sequence>
<dbReference type="Proteomes" id="UP001432202">
    <property type="component" value="Chromosome"/>
</dbReference>
<name>A0AAX4L2M9_9CREN</name>
<dbReference type="GO" id="GO:0006355">
    <property type="term" value="P:regulation of DNA-templated transcription"/>
    <property type="evidence" value="ECO:0007669"/>
    <property type="project" value="InterPro"/>
</dbReference>
<dbReference type="EMBL" id="CP146016">
    <property type="protein sequence ID" value="WWQ60371.1"/>
    <property type="molecule type" value="Genomic_DNA"/>
</dbReference>
<dbReference type="RefSeq" id="WP_338601033.1">
    <property type="nucleotide sequence ID" value="NZ_CP146016.1"/>
</dbReference>
<reference evidence="2 3" key="1">
    <citation type="submission" date="2024-02" db="EMBL/GenBank/DDBJ databases">
        <title>STSV induces naive adaptation in Sulfolobus.</title>
        <authorList>
            <person name="Xiang X."/>
            <person name="Song M."/>
        </authorList>
    </citation>
    <scope>NUCLEOTIDE SEQUENCE [LARGE SCALE GENOMIC DNA]</scope>
    <source>
        <strain evidence="2 3">RT2</strain>
    </source>
</reference>
<evidence type="ECO:0000313" key="3">
    <source>
        <dbReference type="Proteomes" id="UP001432202"/>
    </source>
</evidence>
<dbReference type="Pfam" id="PF01402">
    <property type="entry name" value="RHH_1"/>
    <property type="match status" value="1"/>
</dbReference>
<feature type="domain" description="Ribbon-helix-helix protein CopG" evidence="1">
    <location>
        <begin position="5"/>
        <end position="42"/>
    </location>
</feature>
<keyword evidence="3" id="KW-1185">Reference proteome</keyword>
<evidence type="ECO:0000259" key="1">
    <source>
        <dbReference type="Pfam" id="PF01402"/>
    </source>
</evidence>
<accession>A0AAX4L2M9</accession>
<dbReference type="InterPro" id="IPR002145">
    <property type="entry name" value="CopG"/>
</dbReference>
<proteinExistence type="predicted"/>
<gene>
    <name evidence="2" type="ORF">V6M85_13170</name>
</gene>
<dbReference type="GeneID" id="89337737"/>
<evidence type="ECO:0000313" key="2">
    <source>
        <dbReference type="EMBL" id="WWQ60371.1"/>
    </source>
</evidence>
<dbReference type="Gene3D" id="1.10.1220.10">
    <property type="entry name" value="Met repressor-like"/>
    <property type="match status" value="1"/>
</dbReference>
<dbReference type="AlphaFoldDB" id="A0AAX4L2M9"/>